<dbReference type="InterPro" id="IPR051210">
    <property type="entry name" value="Ub_ligase/GEF_domain"/>
</dbReference>
<feature type="repeat" description="RCC1" evidence="2">
    <location>
        <begin position="190"/>
        <end position="241"/>
    </location>
</feature>
<feature type="repeat" description="RCC1" evidence="2">
    <location>
        <begin position="86"/>
        <end position="137"/>
    </location>
</feature>
<comment type="caution">
    <text evidence="5">The sequence shown here is derived from an EMBL/GenBank/DDBJ whole genome shotgun (WGS) entry which is preliminary data.</text>
</comment>
<evidence type="ECO:0000313" key="5">
    <source>
        <dbReference type="EMBL" id="GJN27581.1"/>
    </source>
</evidence>
<evidence type="ECO:0000256" key="2">
    <source>
        <dbReference type="PROSITE-ProRule" id="PRU00235"/>
    </source>
</evidence>
<feature type="domain" description="RCC1-like" evidence="4">
    <location>
        <begin position="16"/>
        <end position="280"/>
    </location>
</feature>
<feature type="repeat" description="RCC1" evidence="2">
    <location>
        <begin position="138"/>
        <end position="189"/>
    </location>
</feature>
<feature type="repeat" description="RCC1" evidence="2">
    <location>
        <begin position="294"/>
        <end position="345"/>
    </location>
</feature>
<dbReference type="SUPFAM" id="SSF50985">
    <property type="entry name" value="RCC1/BLIP-II"/>
    <property type="match status" value="2"/>
</dbReference>
<feature type="region of interest" description="Disordered" evidence="3">
    <location>
        <begin position="463"/>
        <end position="493"/>
    </location>
</feature>
<reference evidence="5" key="2">
    <citation type="submission" date="2021-12" db="EMBL/GenBank/DDBJ databases">
        <title>Resequencing data analysis of finger millet.</title>
        <authorList>
            <person name="Hatakeyama M."/>
            <person name="Aluri S."/>
            <person name="Balachadran M.T."/>
            <person name="Sivarajan S.R."/>
            <person name="Poveda L."/>
            <person name="Shimizu-Inatsugi R."/>
            <person name="Schlapbach R."/>
            <person name="Sreeman S.M."/>
            <person name="Shimizu K.K."/>
        </authorList>
    </citation>
    <scope>NUCLEOTIDE SEQUENCE</scope>
</reference>
<accession>A0AAV5EYB8</accession>
<organism evidence="5 6">
    <name type="scientific">Eleusine coracana subsp. coracana</name>
    <dbReference type="NCBI Taxonomy" id="191504"/>
    <lineage>
        <taxon>Eukaryota</taxon>
        <taxon>Viridiplantae</taxon>
        <taxon>Streptophyta</taxon>
        <taxon>Embryophyta</taxon>
        <taxon>Tracheophyta</taxon>
        <taxon>Spermatophyta</taxon>
        <taxon>Magnoliopsida</taxon>
        <taxon>Liliopsida</taxon>
        <taxon>Poales</taxon>
        <taxon>Poaceae</taxon>
        <taxon>PACMAD clade</taxon>
        <taxon>Chloridoideae</taxon>
        <taxon>Cynodonteae</taxon>
        <taxon>Eleusininae</taxon>
        <taxon>Eleusine</taxon>
    </lineage>
</organism>
<dbReference type="Gene3D" id="2.130.10.30">
    <property type="entry name" value="Regulator of chromosome condensation 1/beta-lactamase-inhibitor protein II"/>
    <property type="match status" value="1"/>
</dbReference>
<reference evidence="5" key="1">
    <citation type="journal article" date="2018" name="DNA Res.">
        <title>Multiple hybrid de novo genome assembly of finger millet, an orphan allotetraploid crop.</title>
        <authorList>
            <person name="Hatakeyama M."/>
            <person name="Aluri S."/>
            <person name="Balachadran M.T."/>
            <person name="Sivarajan S.R."/>
            <person name="Patrignani A."/>
            <person name="Gruter S."/>
            <person name="Poveda L."/>
            <person name="Shimizu-Inatsugi R."/>
            <person name="Baeten J."/>
            <person name="Francoijs K.J."/>
            <person name="Nataraja K.N."/>
            <person name="Reddy Y.A.N."/>
            <person name="Phadnis S."/>
            <person name="Ravikumar R.L."/>
            <person name="Schlapbach R."/>
            <person name="Sreeman S.M."/>
            <person name="Shimizu K.K."/>
        </authorList>
    </citation>
    <scope>NUCLEOTIDE SEQUENCE</scope>
</reference>
<keyword evidence="1" id="KW-0677">Repeat</keyword>
<evidence type="ECO:0000256" key="1">
    <source>
        <dbReference type="ARBA" id="ARBA00022737"/>
    </source>
</evidence>
<dbReference type="Pfam" id="PF00415">
    <property type="entry name" value="RCC1"/>
    <property type="match status" value="2"/>
</dbReference>
<dbReference type="PROSITE" id="PS00626">
    <property type="entry name" value="RCC1_2"/>
    <property type="match status" value="5"/>
</dbReference>
<dbReference type="AlphaFoldDB" id="A0AAV5EYB8"/>
<dbReference type="PANTHER" id="PTHR22870:SF360">
    <property type="entry name" value="ULTRAVIOLET-B RECEPTOR UVR8"/>
    <property type="match status" value="1"/>
</dbReference>
<dbReference type="PANTHER" id="PTHR22870">
    <property type="entry name" value="REGULATOR OF CHROMOSOME CONDENSATION"/>
    <property type="match status" value="1"/>
</dbReference>
<evidence type="ECO:0000256" key="3">
    <source>
        <dbReference type="SAM" id="MobiDB-lite"/>
    </source>
</evidence>
<dbReference type="PROSITE" id="PS50012">
    <property type="entry name" value="RCC1_3"/>
    <property type="match status" value="7"/>
</dbReference>
<evidence type="ECO:0000313" key="6">
    <source>
        <dbReference type="Proteomes" id="UP001054889"/>
    </source>
</evidence>
<dbReference type="Pfam" id="PF25390">
    <property type="entry name" value="WD40_RLD"/>
    <property type="match status" value="1"/>
</dbReference>
<proteinExistence type="predicted"/>
<name>A0AAV5EYB8_ELECO</name>
<keyword evidence="6" id="KW-1185">Reference proteome</keyword>
<dbReference type="PRINTS" id="PR00633">
    <property type="entry name" value="RCCNDNSATION"/>
</dbReference>
<dbReference type="InterPro" id="IPR009091">
    <property type="entry name" value="RCC1/BLIP-II"/>
</dbReference>
<feature type="compositionally biased region" description="Polar residues" evidence="3">
    <location>
        <begin position="478"/>
        <end position="493"/>
    </location>
</feature>
<sequence>MDTVMAAAPDAPPPPVMLVSAGASHSVALLSGNMLCSWGRGEDGQLGHGDAEDRLVPTVLSSFHAPGITLVICGADHTTAYSEDELQVYSWGWGDFGRLGHGNSSDVFTPQPVKALQGLKIKQIACGDSHCLAVTMDGEVHSWGRNQNGQLGLGTTEDSLLPQKIQAFEGICVKMIAAGAEHTAAVTEDGDLYGWGWGRYGNLGLGDRNDRPVPEKVSAVEGEKMVLIACGWRHTITVSSSGSLYTYGWSKYGQLGHGDFEDHLVPYKVEALKDSTISQISGGWRHTMALTSEGKLYGWGWNKFGQVGVGDNEDHCSPVQVHLPEEQKVSQVACGWRHTLALTEKKNVFSWGRGTSGQLGHGEIVDRNTPMIIDALSPDGPGCKKLESSKEIPFAAKIWVSPSERYALVPDENVPKSGEGTARAIASKQLLPEQNDDECGRAHQRDGGPEWERRCAARFSRSRHHGPLAALVARSDRSGSAQSAPSPTANDNV</sequence>
<dbReference type="InterPro" id="IPR000408">
    <property type="entry name" value="Reg_chr_condens"/>
</dbReference>
<feature type="repeat" description="RCC1" evidence="2">
    <location>
        <begin position="346"/>
        <end position="411"/>
    </location>
</feature>
<dbReference type="Proteomes" id="UP001054889">
    <property type="component" value="Unassembled WGS sequence"/>
</dbReference>
<evidence type="ECO:0000259" key="4">
    <source>
        <dbReference type="Pfam" id="PF25390"/>
    </source>
</evidence>
<protein>
    <recommendedName>
        <fullName evidence="4">RCC1-like domain-containing protein</fullName>
    </recommendedName>
</protein>
<feature type="repeat" description="RCC1" evidence="2">
    <location>
        <begin position="33"/>
        <end position="84"/>
    </location>
</feature>
<gene>
    <name evidence="5" type="primary">gb15612</name>
    <name evidence="5" type="ORF">PR202_gb15612</name>
</gene>
<feature type="repeat" description="RCC1" evidence="2">
    <location>
        <begin position="242"/>
        <end position="293"/>
    </location>
</feature>
<dbReference type="InterPro" id="IPR058923">
    <property type="entry name" value="RCC1-like_dom"/>
</dbReference>
<dbReference type="EMBL" id="BQKI01000079">
    <property type="protein sequence ID" value="GJN27581.1"/>
    <property type="molecule type" value="Genomic_DNA"/>
</dbReference>